<dbReference type="GO" id="GO:0030313">
    <property type="term" value="C:cell envelope"/>
    <property type="evidence" value="ECO:0007669"/>
    <property type="project" value="UniProtKB-SubCell"/>
</dbReference>
<reference evidence="7 8" key="2">
    <citation type="submission" date="2018-03" db="EMBL/GenBank/DDBJ databases">
        <title>The ancient ancestry and fast evolution of plastids.</title>
        <authorList>
            <person name="Moore K.R."/>
            <person name="Magnabosco C."/>
            <person name="Momper L."/>
            <person name="Gold D.A."/>
            <person name="Bosak T."/>
            <person name="Fournier G.P."/>
        </authorList>
    </citation>
    <scope>NUCLEOTIDE SEQUENCE [LARGE SCALE GENOMIC DNA]</scope>
    <source>
        <strain evidence="7 8">ULC18</strain>
    </source>
</reference>
<name>A0A2T1E794_9CYAN</name>
<dbReference type="PIRSF" id="PIRSF002741">
    <property type="entry name" value="MppA"/>
    <property type="match status" value="1"/>
</dbReference>
<comment type="subcellular location">
    <subcellularLocation>
        <location evidence="1">Cell envelope</location>
    </subcellularLocation>
</comment>
<dbReference type="PROSITE" id="PS51257">
    <property type="entry name" value="PROKAR_LIPOPROTEIN"/>
    <property type="match status" value="1"/>
</dbReference>
<dbReference type="Pfam" id="PF00496">
    <property type="entry name" value="SBP_bac_5"/>
    <property type="match status" value="1"/>
</dbReference>
<dbReference type="Proteomes" id="UP000239576">
    <property type="component" value="Unassembled WGS sequence"/>
</dbReference>
<dbReference type="InterPro" id="IPR000914">
    <property type="entry name" value="SBP_5_dom"/>
</dbReference>
<feature type="domain" description="Solute-binding protein family 5" evidence="6">
    <location>
        <begin position="83"/>
        <end position="448"/>
    </location>
</feature>
<dbReference type="EMBL" id="PVWK01000077">
    <property type="protein sequence ID" value="PSB28612.1"/>
    <property type="molecule type" value="Genomic_DNA"/>
</dbReference>
<dbReference type="InterPro" id="IPR030678">
    <property type="entry name" value="Peptide/Ni-bd"/>
</dbReference>
<accession>A0A2T1E794</accession>
<comment type="caution">
    <text evidence="7">The sequence shown here is derived from an EMBL/GenBank/DDBJ whole genome shotgun (WGS) entry which is preliminary data.</text>
</comment>
<evidence type="ECO:0000256" key="2">
    <source>
        <dbReference type="ARBA" id="ARBA00005695"/>
    </source>
</evidence>
<dbReference type="PANTHER" id="PTHR30290">
    <property type="entry name" value="PERIPLASMIC BINDING COMPONENT OF ABC TRANSPORTER"/>
    <property type="match status" value="1"/>
</dbReference>
<gene>
    <name evidence="7" type="ORF">C7B82_12905</name>
</gene>
<dbReference type="GO" id="GO:0015833">
    <property type="term" value="P:peptide transport"/>
    <property type="evidence" value="ECO:0007669"/>
    <property type="project" value="TreeGrafter"/>
</dbReference>
<evidence type="ECO:0000313" key="8">
    <source>
        <dbReference type="Proteomes" id="UP000239576"/>
    </source>
</evidence>
<evidence type="ECO:0000256" key="1">
    <source>
        <dbReference type="ARBA" id="ARBA00004196"/>
    </source>
</evidence>
<dbReference type="OrthoDB" id="9796817at2"/>
<dbReference type="GO" id="GO:0042597">
    <property type="term" value="C:periplasmic space"/>
    <property type="evidence" value="ECO:0007669"/>
    <property type="project" value="UniProtKB-ARBA"/>
</dbReference>
<keyword evidence="4 5" id="KW-0732">Signal</keyword>
<evidence type="ECO:0000256" key="5">
    <source>
        <dbReference type="SAM" id="SignalP"/>
    </source>
</evidence>
<feature type="chain" id="PRO_5015417514" evidence="5">
    <location>
        <begin position="28"/>
        <end position="539"/>
    </location>
</feature>
<dbReference type="Gene3D" id="3.40.190.10">
    <property type="entry name" value="Periplasmic binding protein-like II"/>
    <property type="match status" value="1"/>
</dbReference>
<evidence type="ECO:0000256" key="3">
    <source>
        <dbReference type="ARBA" id="ARBA00022448"/>
    </source>
</evidence>
<dbReference type="Gene3D" id="3.10.105.10">
    <property type="entry name" value="Dipeptide-binding Protein, Domain 3"/>
    <property type="match status" value="1"/>
</dbReference>
<feature type="signal peptide" evidence="5">
    <location>
        <begin position="1"/>
        <end position="27"/>
    </location>
</feature>
<dbReference type="SUPFAM" id="SSF53850">
    <property type="entry name" value="Periplasmic binding protein-like II"/>
    <property type="match status" value="1"/>
</dbReference>
<dbReference type="GO" id="GO:0043190">
    <property type="term" value="C:ATP-binding cassette (ABC) transporter complex"/>
    <property type="evidence" value="ECO:0007669"/>
    <property type="project" value="InterPro"/>
</dbReference>
<evidence type="ECO:0000256" key="4">
    <source>
        <dbReference type="ARBA" id="ARBA00022729"/>
    </source>
</evidence>
<dbReference type="InterPro" id="IPR039424">
    <property type="entry name" value="SBP_5"/>
</dbReference>
<keyword evidence="8" id="KW-1185">Reference proteome</keyword>
<protein>
    <submittedName>
        <fullName evidence="7">Peptide ABC transporter substrate-binding protein</fullName>
    </submittedName>
</protein>
<dbReference type="CDD" id="cd08519">
    <property type="entry name" value="PBP2_NikA_DppA_OppA_like_20"/>
    <property type="match status" value="1"/>
</dbReference>
<dbReference type="AlphaFoldDB" id="A0A2T1E794"/>
<reference evidence="8" key="1">
    <citation type="submission" date="2018-02" db="EMBL/GenBank/DDBJ databases">
        <authorList>
            <person name="Moore K."/>
            <person name="Momper L."/>
        </authorList>
    </citation>
    <scope>NUCLEOTIDE SEQUENCE [LARGE SCALE GENOMIC DNA]</scope>
    <source>
        <strain evidence="8">ULC18</strain>
    </source>
</reference>
<evidence type="ECO:0000313" key="7">
    <source>
        <dbReference type="EMBL" id="PSB28612.1"/>
    </source>
</evidence>
<comment type="similarity">
    <text evidence="2">Belongs to the bacterial solute-binding protein 5 family.</text>
</comment>
<sequence length="539" mass="59269">MPDTRSRFATHILLFCFCCLLAVSCQRSVPILNAPTTGSERITLGTTSTINTLDPADAYGTFPSSLLYNLSDRLYTYKLGTTELEPQLATALPTVSANGLTYTMPLRRGVVFHDGTPFNAKAMAFSLDRFIQNGGAPSSLLSSLVATVKPTADDELTITLKKPFAAFPSLLAFSGACAVSPQAYEIKPGSFKPETLVGTGPYKLVKYGTDLLRFDAFDRYWGKKPANTGIDIQFFSSPANLYNAFRTGAVDVAYQSLALDQVRNLQQGAAVGGWQVLEKTGSGINYLTLNLKSPPLDQLEVRQAIAAIMDRPLLQSRIFLGQIDPLYSLIPTTLAEQKPVFKAQYGDSDRGKATAFLTKAGYSATKPLKVEFWYRSNFINDQLAAITLRAAAKKRLGGLMQIDLKSIESTTAYKNLDKGVYPMFLLDWTPDFLDADNYIQPFIECTKGSAAEGCTEGSSALQGSFYYSDRANKLIDQSRKAQSPEARKQLFAELQDLTAQDVPFIPLWQNKDYLFVQKGLQGASLEVTQKVPFWTLRKA</sequence>
<keyword evidence="3" id="KW-0813">Transport</keyword>
<proteinExistence type="inferred from homology"/>
<dbReference type="GO" id="GO:1904680">
    <property type="term" value="F:peptide transmembrane transporter activity"/>
    <property type="evidence" value="ECO:0007669"/>
    <property type="project" value="TreeGrafter"/>
</dbReference>
<dbReference type="PANTHER" id="PTHR30290:SF10">
    <property type="entry name" value="PERIPLASMIC OLIGOPEPTIDE-BINDING PROTEIN-RELATED"/>
    <property type="match status" value="1"/>
</dbReference>
<organism evidence="7 8">
    <name type="scientific">Stenomitos frigidus ULC18</name>
    <dbReference type="NCBI Taxonomy" id="2107698"/>
    <lineage>
        <taxon>Bacteria</taxon>
        <taxon>Bacillati</taxon>
        <taxon>Cyanobacteriota</taxon>
        <taxon>Cyanophyceae</taxon>
        <taxon>Leptolyngbyales</taxon>
        <taxon>Leptolyngbyaceae</taxon>
        <taxon>Stenomitos</taxon>
    </lineage>
</organism>
<evidence type="ECO:0000259" key="6">
    <source>
        <dbReference type="Pfam" id="PF00496"/>
    </source>
</evidence>